<accession>A0AA87BDB8</accession>
<feature type="region of interest" description="Disordered" evidence="2">
    <location>
        <begin position="1324"/>
        <end position="1343"/>
    </location>
</feature>
<sequence>MTNGSSRVAEKGLITRSSRETLSKKVAATFSNTPNRKSERLEKRTPPSPAGRMDQKRSTETPSPLRRSERRRTASPSYPSPSRGSGSCSRTPQKRHCIGKQLVFEASENGDKEDEERGVEASSRPRTRSIVYGMDRSTKKGDDGGGGKIDGCLKKGNCLDSANDDKDIRLPEDATGKKMRVEPKLSEPVKELSCNNATGNRLIKSNTASCEPCGTPEKVQFDSSKEERLPIFGSLDYVSNENFIRRCIEHDKDKKSISPKRKRTIVDMHSDTSTMLVDNDNNLSLIKDTRPSRMCSNVVETSGSCSKRIRPIDMQISLSDEKRDWRKSTNNVDQPSSKLSTRNREGQLKSCLQHITHAARIIVADDVLHGCTIRCFLLEILKLQLFMSFSPCLVQLLVFAIVFLGKIDGLELVGISGITWPFELVGSAISVARSLGPQGNAVETEKIRKQQRSLHLLLKPEIANLCQILHLPVLCKEIEMQALSHIDDEEVDIMRKCDKDDVKSMVQNCLEYTMNNYQICTEPLPILQAFQLSLCLTAAALLNHKLNFEASLLLAKQHLNFDCKKEVVDEINSRLWDLKESFLLLTGNSNVAGYAKASQSSSGASSYMEVTPEAELVKIDNSINIKSVQKRKRQWKKLLLMQREEKIRLKKDIENENTEFRRKHQIEWEAIQSCSPNDLTNEGKLQFESEYTKRTRELNRQQEIRLKDLEAKQLKSRLMFQESLAPDELLNPVGSNKLGTMVKSLQISDRDQHHDASKALVPDHVAKGKGFNDIVEVMARTESGVGLSEASDANASVVASCSSTVELQTSPVKHADANDMDIVTSKDEVLSGIKCNNIVANEYQSQGNIISKYFKSGERYSEGAIKVPNKEEGCVNFSHESHNDFGNDPIMQALPSSNEDICHGDTLGVCSGEVAPSVYNTSSSTNDLVEIPSSRQGELNGIVQIRPVCGSSIEVEANGSNDGAKNMAVLNSQSSEEHIPYVNTLCAPNCETTAQIHDADNNYSSNQADTLNSSLNDERISSWNSKSPQDHVHNKNGTWVLNCEKFARVDGNDSDNFILNSTLVERNVDRNVVLNRDAHVGILDALNLTSSTEQIARDAQYVSVLDSVLSRPCGANISSNCSDANAIILSNQPSTEKQNHHGVSSSITVGQIPVEVSETNERATLNVLDGEEAVSLSMPDTVNYPDNVIPQNSSSMDQLPNGDPVLDGNLSSGPSTTSPNNGQTLPDEQVSVLVPGNSHGEAECQLTRNMDKRATLDQQEGLCKTMTENSLTQETPVDFMEPLEQVQPLSSVKSPPDLDTSREMQNNVVSSPVDVVPDNQSISDSPVMEPPKEVQFPSAGVPSSNRDLCNLPLMSRTEDHPYNEDDLLNHTPGTLIEIQNQAIVQHPSNSDQQEGVCRNMSRNSLSQGTPVSRSVDDLMEPVEQVQTLPSLESPDDRNTTIEMQNSLVSSSVDIVLANLSINDSLVMEPPEKEGQLPSAGILPSNRDLSNLPMVTGTENQPSNEDDDFPNHTPKTSIEIQNQAVGQCTSIAEHDSCCQVVHPASNMDFVSLMLAGVRQQSSDTRNLSTLPEINHHPIQPASQSDSRIHFPHDLLNYELERLHKQTEENIKNYAKKQLSQLKVDLAKDLEKVTRKYDIIRKENEAELQKVTTDLDKQNSIVHVNMKLAEAWAKFMDDDLTGTLRLQKDTSSVQQLFQRASPQNATRPNMVASPSTCGHPAASLQSFYATTTSQTTVPPIQATYNTPGTFSIASSRLQRINSLSSPLGDLQTGGEIRAPAPHLHPYRPTTSLPASNLCTALHGRPSLPAPCNGPVTSPPFSHQTPQPTPAAPFPFHGHWPVSTGGSSSPNLPAINTPSNANSQHGIYLPNVPPHMPDFASANRSKYFKSSSTSATSPDVVCLSDDE</sequence>
<dbReference type="Gramene" id="rna-AYBTSS11_LOCUS31494">
    <property type="protein sequence ID" value="CAJ1979280.1"/>
    <property type="gene ID" value="gene-AYBTSS11_LOCUS31494"/>
</dbReference>
<evidence type="ECO:0000256" key="1">
    <source>
        <dbReference type="SAM" id="Coils"/>
    </source>
</evidence>
<feature type="compositionally biased region" description="Polar residues" evidence="2">
    <location>
        <begin position="1189"/>
        <end position="1198"/>
    </location>
</feature>
<gene>
    <name evidence="4" type="ORF">AYBTSS11_LOCUS31494</name>
</gene>
<feature type="compositionally biased region" description="Basic and acidic residues" evidence="2">
    <location>
        <begin position="136"/>
        <end position="145"/>
    </location>
</feature>
<reference evidence="4" key="1">
    <citation type="submission" date="2023-10" db="EMBL/GenBank/DDBJ databases">
        <authorList>
            <person name="Domelevo Entfellner J.-B."/>
        </authorList>
    </citation>
    <scope>NUCLEOTIDE SEQUENCE</scope>
</reference>
<feature type="region of interest" description="Disordered" evidence="2">
    <location>
        <begin position="1807"/>
        <end position="1904"/>
    </location>
</feature>
<feature type="region of interest" description="Disordered" evidence="2">
    <location>
        <begin position="1177"/>
        <end position="1227"/>
    </location>
</feature>
<feature type="compositionally biased region" description="Polar residues" evidence="2">
    <location>
        <begin position="328"/>
        <end position="340"/>
    </location>
</feature>
<feature type="region of interest" description="Disordered" evidence="2">
    <location>
        <begin position="1"/>
        <end position="147"/>
    </location>
</feature>
<evidence type="ECO:0000313" key="4">
    <source>
        <dbReference type="EMBL" id="CAJ1979280.1"/>
    </source>
</evidence>
<feature type="compositionally biased region" description="Polar residues" evidence="2">
    <location>
        <begin position="1841"/>
        <end position="1862"/>
    </location>
</feature>
<feature type="domain" description="MOM1 alpha-helical" evidence="3">
    <location>
        <begin position="500"/>
        <end position="600"/>
    </location>
</feature>
<feature type="compositionally biased region" description="Basic and acidic residues" evidence="2">
    <location>
        <begin position="36"/>
        <end position="45"/>
    </location>
</feature>
<name>A0AA87BDB8_9FABA</name>
<evidence type="ECO:0000259" key="3">
    <source>
        <dbReference type="Pfam" id="PF25029"/>
    </source>
</evidence>
<feature type="compositionally biased region" description="Polar residues" evidence="2">
    <location>
        <begin position="1879"/>
        <end position="1894"/>
    </location>
</feature>
<feature type="region of interest" description="Disordered" evidence="2">
    <location>
        <begin position="321"/>
        <end position="343"/>
    </location>
</feature>
<feature type="compositionally biased region" description="Polar residues" evidence="2">
    <location>
        <begin position="1209"/>
        <end position="1226"/>
    </location>
</feature>
<dbReference type="InterPro" id="IPR039322">
    <property type="entry name" value="MOM1"/>
</dbReference>
<feature type="coiled-coil region" evidence="1">
    <location>
        <begin position="1595"/>
        <end position="1648"/>
    </location>
</feature>
<dbReference type="PANTHER" id="PTHR35116:SF2">
    <property type="entry name" value="ATP-DEPENDENT HELICASE FAMILY PROTEIN-RELATED"/>
    <property type="match status" value="1"/>
</dbReference>
<dbReference type="Gene3D" id="6.10.250.1310">
    <property type="match status" value="1"/>
</dbReference>
<organism evidence="4 5">
    <name type="scientific">Sphenostylis stenocarpa</name>
    <dbReference type="NCBI Taxonomy" id="92480"/>
    <lineage>
        <taxon>Eukaryota</taxon>
        <taxon>Viridiplantae</taxon>
        <taxon>Streptophyta</taxon>
        <taxon>Embryophyta</taxon>
        <taxon>Tracheophyta</taxon>
        <taxon>Spermatophyta</taxon>
        <taxon>Magnoliopsida</taxon>
        <taxon>eudicotyledons</taxon>
        <taxon>Gunneridae</taxon>
        <taxon>Pentapetalae</taxon>
        <taxon>rosids</taxon>
        <taxon>fabids</taxon>
        <taxon>Fabales</taxon>
        <taxon>Fabaceae</taxon>
        <taxon>Papilionoideae</taxon>
        <taxon>50 kb inversion clade</taxon>
        <taxon>NPAAA clade</taxon>
        <taxon>indigoferoid/millettioid clade</taxon>
        <taxon>Phaseoleae</taxon>
        <taxon>Sphenostylis</taxon>
    </lineage>
</organism>
<dbReference type="InterPro" id="IPR056882">
    <property type="entry name" value="MOM1_dom"/>
</dbReference>
<dbReference type="GO" id="GO:0031507">
    <property type="term" value="P:heterochromatin formation"/>
    <property type="evidence" value="ECO:0007669"/>
    <property type="project" value="InterPro"/>
</dbReference>
<protein>
    <recommendedName>
        <fullName evidence="3">MOM1 alpha-helical domain-containing protein</fullName>
    </recommendedName>
</protein>
<feature type="region of interest" description="Disordered" evidence="2">
    <location>
        <begin position="1492"/>
        <end position="1511"/>
    </location>
</feature>
<dbReference type="EMBL" id="OY731408">
    <property type="protein sequence ID" value="CAJ1979280.1"/>
    <property type="molecule type" value="Genomic_DNA"/>
</dbReference>
<feature type="compositionally biased region" description="Low complexity" evidence="2">
    <location>
        <begin position="75"/>
        <end position="91"/>
    </location>
</feature>
<dbReference type="PANTHER" id="PTHR35116">
    <property type="entry name" value="HELICASE PROTEIN MOM1"/>
    <property type="match status" value="1"/>
</dbReference>
<proteinExistence type="predicted"/>
<dbReference type="Pfam" id="PF25029">
    <property type="entry name" value="MOM1"/>
    <property type="match status" value="1"/>
</dbReference>
<keyword evidence="1" id="KW-0175">Coiled coil</keyword>
<feature type="region of interest" description="Disordered" evidence="2">
    <location>
        <begin position="1468"/>
        <end position="1487"/>
    </location>
</feature>
<evidence type="ECO:0000256" key="2">
    <source>
        <dbReference type="SAM" id="MobiDB-lite"/>
    </source>
</evidence>
<dbReference type="Proteomes" id="UP001189624">
    <property type="component" value="Chromosome 11"/>
</dbReference>
<evidence type="ECO:0000313" key="5">
    <source>
        <dbReference type="Proteomes" id="UP001189624"/>
    </source>
</evidence>
<keyword evidence="5" id="KW-1185">Reference proteome</keyword>